<feature type="compositionally biased region" description="Low complexity" evidence="1">
    <location>
        <begin position="38"/>
        <end position="52"/>
    </location>
</feature>
<comment type="caution">
    <text evidence="3">The sequence shown here is derived from an EMBL/GenBank/DDBJ whole genome shotgun (WGS) entry which is preliminary data.</text>
</comment>
<dbReference type="OrthoDB" id="5959867at2"/>
<dbReference type="EMBL" id="QFWQ01000004">
    <property type="protein sequence ID" value="RCS30484.1"/>
    <property type="molecule type" value="Genomic_DNA"/>
</dbReference>
<proteinExistence type="predicted"/>
<protein>
    <submittedName>
        <fullName evidence="3">Uncharacterized protein</fullName>
    </submittedName>
</protein>
<evidence type="ECO:0000313" key="4">
    <source>
        <dbReference type="Proteomes" id="UP000252387"/>
    </source>
</evidence>
<reference evidence="3 4" key="1">
    <citation type="submission" date="2018-05" db="EMBL/GenBank/DDBJ databases">
        <title>Draft genome sequence of Rhodanobacter denitrificans Yn1 isolated from gold copper mine.</title>
        <authorList>
            <person name="Yang N."/>
            <person name="Mazhar H.S."/>
            <person name="Rensing C."/>
        </authorList>
    </citation>
    <scope>NUCLEOTIDE SEQUENCE [LARGE SCALE GENOMIC DNA]</scope>
    <source>
        <strain evidence="3 4">Yn1</strain>
    </source>
</reference>
<evidence type="ECO:0000256" key="2">
    <source>
        <dbReference type="SAM" id="SignalP"/>
    </source>
</evidence>
<keyword evidence="4" id="KW-1185">Reference proteome</keyword>
<evidence type="ECO:0000313" key="3">
    <source>
        <dbReference type="EMBL" id="RCS30484.1"/>
    </source>
</evidence>
<dbReference type="AlphaFoldDB" id="A0A368KEY8"/>
<sequence>MNIPRLLPVLLVTVLTAPAWAQSTGKPLNLKLPPGDLPAASSSAATPAHDAPGTYYGDTSGRMGNTAAAAESRPDCDDSTYNQPQLHGSVGMGVVGGNHVGGSYQTGAVNLSQRFGDCDHPGGGLSISVGADSGHFHGRGH</sequence>
<organism evidence="3 4">
    <name type="scientific">Rhodanobacter denitrificans</name>
    <dbReference type="NCBI Taxonomy" id="666685"/>
    <lineage>
        <taxon>Bacteria</taxon>
        <taxon>Pseudomonadati</taxon>
        <taxon>Pseudomonadota</taxon>
        <taxon>Gammaproteobacteria</taxon>
        <taxon>Lysobacterales</taxon>
        <taxon>Rhodanobacteraceae</taxon>
        <taxon>Rhodanobacter</taxon>
    </lineage>
</organism>
<accession>A0A368KEY8</accession>
<gene>
    <name evidence="3" type="ORF">DEO45_06565</name>
</gene>
<name>A0A368KEY8_9GAMM</name>
<feature type="signal peptide" evidence="2">
    <location>
        <begin position="1"/>
        <end position="21"/>
    </location>
</feature>
<evidence type="ECO:0000256" key="1">
    <source>
        <dbReference type="SAM" id="MobiDB-lite"/>
    </source>
</evidence>
<feature type="chain" id="PRO_5016687189" evidence="2">
    <location>
        <begin position="22"/>
        <end position="141"/>
    </location>
</feature>
<dbReference type="Proteomes" id="UP000252387">
    <property type="component" value="Unassembled WGS sequence"/>
</dbReference>
<dbReference type="RefSeq" id="WP_114341494.1">
    <property type="nucleotide sequence ID" value="NZ_QFWQ01000004.1"/>
</dbReference>
<feature type="region of interest" description="Disordered" evidence="1">
    <location>
        <begin position="24"/>
        <end position="81"/>
    </location>
</feature>
<keyword evidence="2" id="KW-0732">Signal</keyword>